<protein>
    <submittedName>
        <fullName evidence="2">GNAT family N-acetyltransferase</fullName>
    </submittedName>
</protein>
<sequence length="143" mass="16901">MVTGLPSAPLLQSLLDLHLTVFPNQLREEVLAEMRYYQNRRLTVWLARCHDRVIGYKMGYERKEGHFYSWLGCVEPDYRGHGVATRLMTEQHEWCRHNGYRAVRTQTYNQWRSMLLLNIRQGFDIIGTQQGTYGLVIVLEKKL</sequence>
<keyword evidence="2" id="KW-0808">Transferase</keyword>
<keyword evidence="3" id="KW-1185">Reference proteome</keyword>
<gene>
    <name evidence="2" type="ORF">BLX24_07280</name>
</gene>
<organism evidence="2 3">
    <name type="scientific">Arsenicibacter rosenii</name>
    <dbReference type="NCBI Taxonomy" id="1750698"/>
    <lineage>
        <taxon>Bacteria</taxon>
        <taxon>Pseudomonadati</taxon>
        <taxon>Bacteroidota</taxon>
        <taxon>Cytophagia</taxon>
        <taxon>Cytophagales</taxon>
        <taxon>Spirosomataceae</taxon>
        <taxon>Arsenicibacter</taxon>
    </lineage>
</organism>
<evidence type="ECO:0000313" key="2">
    <source>
        <dbReference type="EMBL" id="OIN59664.1"/>
    </source>
</evidence>
<name>A0A1S2VLN3_9BACT</name>
<dbReference type="Gene3D" id="3.40.630.30">
    <property type="match status" value="1"/>
</dbReference>
<dbReference type="InterPro" id="IPR016181">
    <property type="entry name" value="Acyl_CoA_acyltransferase"/>
</dbReference>
<dbReference type="Pfam" id="PF00583">
    <property type="entry name" value="Acetyltransf_1"/>
    <property type="match status" value="1"/>
</dbReference>
<dbReference type="GO" id="GO:0016747">
    <property type="term" value="F:acyltransferase activity, transferring groups other than amino-acyl groups"/>
    <property type="evidence" value="ECO:0007669"/>
    <property type="project" value="InterPro"/>
</dbReference>
<feature type="domain" description="N-acetyltransferase" evidence="1">
    <location>
        <begin position="1"/>
        <end position="143"/>
    </location>
</feature>
<accession>A0A1S2VLN3</accession>
<reference evidence="2 3" key="1">
    <citation type="submission" date="2016-10" db="EMBL/GenBank/DDBJ databases">
        <title>Arsenicibacter rosenii gen. nov., sp. nov., an efficient arsenic-methylating bacterium isolated from an arsenic-contaminated paddy soil.</title>
        <authorList>
            <person name="Huang K."/>
        </authorList>
    </citation>
    <scope>NUCLEOTIDE SEQUENCE [LARGE SCALE GENOMIC DNA]</scope>
    <source>
        <strain evidence="2 3">SM-1</strain>
    </source>
</reference>
<evidence type="ECO:0000313" key="3">
    <source>
        <dbReference type="Proteomes" id="UP000181790"/>
    </source>
</evidence>
<dbReference type="InterPro" id="IPR000182">
    <property type="entry name" value="GNAT_dom"/>
</dbReference>
<dbReference type="PROSITE" id="PS51186">
    <property type="entry name" value="GNAT"/>
    <property type="match status" value="1"/>
</dbReference>
<dbReference type="AlphaFoldDB" id="A0A1S2VLN3"/>
<dbReference type="SUPFAM" id="SSF55729">
    <property type="entry name" value="Acyl-CoA N-acyltransferases (Nat)"/>
    <property type="match status" value="1"/>
</dbReference>
<dbReference type="Proteomes" id="UP000181790">
    <property type="component" value="Unassembled WGS sequence"/>
</dbReference>
<evidence type="ECO:0000259" key="1">
    <source>
        <dbReference type="PROSITE" id="PS51186"/>
    </source>
</evidence>
<dbReference type="OrthoDB" id="9812289at2"/>
<dbReference type="EMBL" id="MORL01000003">
    <property type="protein sequence ID" value="OIN59664.1"/>
    <property type="molecule type" value="Genomic_DNA"/>
</dbReference>
<dbReference type="CDD" id="cd04301">
    <property type="entry name" value="NAT_SF"/>
    <property type="match status" value="1"/>
</dbReference>
<proteinExistence type="predicted"/>
<comment type="caution">
    <text evidence="2">The sequence shown here is derived from an EMBL/GenBank/DDBJ whole genome shotgun (WGS) entry which is preliminary data.</text>
</comment>